<feature type="region of interest" description="Disordered" evidence="1">
    <location>
        <begin position="1"/>
        <end position="26"/>
    </location>
</feature>
<evidence type="ECO:0000313" key="4">
    <source>
        <dbReference type="Proteomes" id="UP001313282"/>
    </source>
</evidence>
<proteinExistence type="predicted"/>
<feature type="transmembrane region" description="Helical" evidence="2">
    <location>
        <begin position="83"/>
        <end position="101"/>
    </location>
</feature>
<organism evidence="3 4">
    <name type="scientific">Orbilia javanica</name>
    <dbReference type="NCBI Taxonomy" id="47235"/>
    <lineage>
        <taxon>Eukaryota</taxon>
        <taxon>Fungi</taxon>
        <taxon>Dikarya</taxon>
        <taxon>Ascomycota</taxon>
        <taxon>Pezizomycotina</taxon>
        <taxon>Orbiliomycetes</taxon>
        <taxon>Orbiliales</taxon>
        <taxon>Orbiliaceae</taxon>
        <taxon>Orbilia</taxon>
    </lineage>
</organism>
<keyword evidence="2" id="KW-0812">Transmembrane</keyword>
<evidence type="ECO:0000256" key="2">
    <source>
        <dbReference type="SAM" id="Phobius"/>
    </source>
</evidence>
<protein>
    <submittedName>
        <fullName evidence="3">Uncharacterized protein</fullName>
    </submittedName>
</protein>
<keyword evidence="2" id="KW-0472">Membrane</keyword>
<dbReference type="EMBL" id="JAVHNR010000012">
    <property type="protein sequence ID" value="KAK6330028.1"/>
    <property type="molecule type" value="Genomic_DNA"/>
</dbReference>
<accession>A0AAN8R7X4</accession>
<evidence type="ECO:0000256" key="1">
    <source>
        <dbReference type="SAM" id="MobiDB-lite"/>
    </source>
</evidence>
<name>A0AAN8R7X4_9PEZI</name>
<sequence length="185" mass="20805">MSKITDHDDMERGSLSDDRPKGNPLNKLDVMLQNFLLSKRILKGKRYTCPSRDDCHNDHVVLRGPFQSLCTIITFTKYTLKSIFTVTYFLALLFYTIHLASKDKTAAVQKRDMAYALLMTAYILVPGILATSWMNMVYEVVDRVHGLGVTGTWRFPKRGGAFLVDVGVGVVMTVAIGVVWLVDRA</sequence>
<feature type="transmembrane region" description="Helical" evidence="2">
    <location>
        <begin position="161"/>
        <end position="182"/>
    </location>
</feature>
<dbReference type="AlphaFoldDB" id="A0AAN8R7X4"/>
<keyword evidence="2" id="KW-1133">Transmembrane helix</keyword>
<keyword evidence="4" id="KW-1185">Reference proteome</keyword>
<reference evidence="3 4" key="1">
    <citation type="submission" date="2019-10" db="EMBL/GenBank/DDBJ databases">
        <authorList>
            <person name="Palmer J.M."/>
        </authorList>
    </citation>
    <scope>NUCLEOTIDE SEQUENCE [LARGE SCALE GENOMIC DNA]</scope>
    <source>
        <strain evidence="3 4">TWF718</strain>
    </source>
</reference>
<feature type="transmembrane region" description="Helical" evidence="2">
    <location>
        <begin position="113"/>
        <end position="134"/>
    </location>
</feature>
<dbReference type="Proteomes" id="UP001313282">
    <property type="component" value="Unassembled WGS sequence"/>
</dbReference>
<comment type="caution">
    <text evidence="3">The sequence shown here is derived from an EMBL/GenBank/DDBJ whole genome shotgun (WGS) entry which is preliminary data.</text>
</comment>
<feature type="compositionally biased region" description="Basic and acidic residues" evidence="1">
    <location>
        <begin position="1"/>
        <end position="21"/>
    </location>
</feature>
<gene>
    <name evidence="3" type="ORF">TWF718_003455</name>
</gene>
<evidence type="ECO:0000313" key="3">
    <source>
        <dbReference type="EMBL" id="KAK6330028.1"/>
    </source>
</evidence>